<evidence type="ECO:0000313" key="1">
    <source>
        <dbReference type="EMBL" id="XDJ03421.1"/>
    </source>
</evidence>
<gene>
    <name evidence="1" type="ORF">H905_00003</name>
</gene>
<sequence>MEVEADIFLVFTGFNVSSTTSMSLTELMRWHNIAIQRHEKAQEQSENAGQP</sequence>
<name>A0AB39C9T3_9VIRU</name>
<organism evidence="1">
    <name type="scientific">Aliivibrio phage vB_Alvi_H905</name>
    <dbReference type="NCBI Taxonomy" id="3234039"/>
    <lineage>
        <taxon>Viruses</taxon>
    </lineage>
</organism>
<protein>
    <recommendedName>
        <fullName evidence="2">Tail protein</fullName>
    </recommendedName>
</protein>
<dbReference type="Pfam" id="PF06528">
    <property type="entry name" value="Phage_P2_GpE"/>
    <property type="match status" value="1"/>
</dbReference>
<proteinExistence type="predicted"/>
<reference evidence="1" key="2">
    <citation type="submission" date="2024-07" db="EMBL/GenBank/DDBJ databases">
        <authorList>
            <person name="Foxall R."/>
        </authorList>
    </citation>
    <scope>NUCLEOTIDE SEQUENCE</scope>
</reference>
<evidence type="ECO:0008006" key="2">
    <source>
        <dbReference type="Google" id="ProtNLM"/>
    </source>
</evidence>
<accession>A0AB39C9T3</accession>
<dbReference type="EMBL" id="PP986400">
    <property type="protein sequence ID" value="XDJ03421.1"/>
    <property type="molecule type" value="Genomic_DNA"/>
</dbReference>
<reference evidence="1" key="1">
    <citation type="journal article" date="2024" name="Genome Announc.">
        <title>Genome sequence of H905.</title>
        <authorList>
            <person name="Whistler C."/>
            <person name="Calawa J."/>
        </authorList>
    </citation>
    <scope>NUCLEOTIDE SEQUENCE</scope>
</reference>
<dbReference type="InterPro" id="IPR009493">
    <property type="entry name" value="P2_GpE"/>
</dbReference>